<accession>A0A392SKK1</accession>
<reference evidence="2 3" key="1">
    <citation type="journal article" date="2018" name="Front. Plant Sci.">
        <title>Red Clover (Trifolium pratense) and Zigzag Clover (T. medium) - A Picture of Genomic Similarities and Differences.</title>
        <authorList>
            <person name="Dluhosova J."/>
            <person name="Istvanek J."/>
            <person name="Nedelnik J."/>
            <person name="Repkova J."/>
        </authorList>
    </citation>
    <scope>NUCLEOTIDE SEQUENCE [LARGE SCALE GENOMIC DNA]</scope>
    <source>
        <strain evidence="3">cv. 10/8</strain>
        <tissue evidence="2">Leaf</tissue>
    </source>
</reference>
<comment type="caution">
    <text evidence="2">The sequence shown here is derived from an EMBL/GenBank/DDBJ whole genome shotgun (WGS) entry which is preliminary data.</text>
</comment>
<protein>
    <submittedName>
        <fullName evidence="2">Uncharacterized protein</fullName>
    </submittedName>
</protein>
<keyword evidence="3" id="KW-1185">Reference proteome</keyword>
<proteinExistence type="predicted"/>
<sequence>DVDALETDEDPQPKPVQKGIGKRLRSRTTKPTSPAKETPVVTKKVKGSSLKPVNDSDFDGEKDASSIKPPAKK</sequence>
<evidence type="ECO:0000313" key="3">
    <source>
        <dbReference type="Proteomes" id="UP000265520"/>
    </source>
</evidence>
<evidence type="ECO:0000313" key="2">
    <source>
        <dbReference type="EMBL" id="MCI49418.1"/>
    </source>
</evidence>
<dbReference type="EMBL" id="LXQA010400869">
    <property type="protein sequence ID" value="MCI49418.1"/>
    <property type="molecule type" value="Genomic_DNA"/>
</dbReference>
<dbReference type="Proteomes" id="UP000265520">
    <property type="component" value="Unassembled WGS sequence"/>
</dbReference>
<feature type="region of interest" description="Disordered" evidence="1">
    <location>
        <begin position="1"/>
        <end position="73"/>
    </location>
</feature>
<organism evidence="2 3">
    <name type="scientific">Trifolium medium</name>
    <dbReference type="NCBI Taxonomy" id="97028"/>
    <lineage>
        <taxon>Eukaryota</taxon>
        <taxon>Viridiplantae</taxon>
        <taxon>Streptophyta</taxon>
        <taxon>Embryophyta</taxon>
        <taxon>Tracheophyta</taxon>
        <taxon>Spermatophyta</taxon>
        <taxon>Magnoliopsida</taxon>
        <taxon>eudicotyledons</taxon>
        <taxon>Gunneridae</taxon>
        <taxon>Pentapetalae</taxon>
        <taxon>rosids</taxon>
        <taxon>fabids</taxon>
        <taxon>Fabales</taxon>
        <taxon>Fabaceae</taxon>
        <taxon>Papilionoideae</taxon>
        <taxon>50 kb inversion clade</taxon>
        <taxon>NPAAA clade</taxon>
        <taxon>Hologalegina</taxon>
        <taxon>IRL clade</taxon>
        <taxon>Trifolieae</taxon>
        <taxon>Trifolium</taxon>
    </lineage>
</organism>
<dbReference type="AlphaFoldDB" id="A0A392SKK1"/>
<feature type="compositionally biased region" description="Acidic residues" evidence="1">
    <location>
        <begin position="1"/>
        <end position="10"/>
    </location>
</feature>
<evidence type="ECO:0000256" key="1">
    <source>
        <dbReference type="SAM" id="MobiDB-lite"/>
    </source>
</evidence>
<feature type="non-terminal residue" evidence="2">
    <location>
        <position position="73"/>
    </location>
</feature>
<feature type="non-terminal residue" evidence="2">
    <location>
        <position position="1"/>
    </location>
</feature>
<name>A0A392SKK1_9FABA</name>